<organism evidence="1 2">
    <name type="scientific">Cryobacterium psychrophilum</name>
    <dbReference type="NCBI Taxonomy" id="41988"/>
    <lineage>
        <taxon>Bacteria</taxon>
        <taxon>Bacillati</taxon>
        <taxon>Actinomycetota</taxon>
        <taxon>Actinomycetes</taxon>
        <taxon>Micrococcales</taxon>
        <taxon>Microbacteriaceae</taxon>
        <taxon>Cryobacterium</taxon>
    </lineage>
</organism>
<name>A0A4Y8KPR5_9MICO</name>
<dbReference type="EMBL" id="SOHQ01000014">
    <property type="protein sequence ID" value="TFD80598.1"/>
    <property type="molecule type" value="Genomic_DNA"/>
</dbReference>
<reference evidence="1 2" key="1">
    <citation type="submission" date="2019-03" db="EMBL/GenBank/DDBJ databases">
        <title>Genomics of glacier-inhabiting Cryobacterium strains.</title>
        <authorList>
            <person name="Liu Q."/>
            <person name="Xin Y.-H."/>
        </authorList>
    </citation>
    <scope>NUCLEOTIDE SEQUENCE [LARGE SCALE GENOMIC DNA]</scope>
    <source>
        <strain evidence="1 2">CGMCC 1.4292</strain>
    </source>
</reference>
<comment type="caution">
    <text evidence="1">The sequence shown here is derived from an EMBL/GenBank/DDBJ whole genome shotgun (WGS) entry which is preliminary data.</text>
</comment>
<evidence type="ECO:0000313" key="2">
    <source>
        <dbReference type="Proteomes" id="UP000298218"/>
    </source>
</evidence>
<accession>A0A4Y8KPR5</accession>
<proteinExistence type="predicted"/>
<dbReference type="InterPro" id="IPR036079">
    <property type="entry name" value="ATPase_csu/dsu_sf"/>
</dbReference>
<dbReference type="SUPFAM" id="SSF103486">
    <property type="entry name" value="V-type ATP synthase subunit C"/>
    <property type="match status" value="1"/>
</dbReference>
<dbReference type="OrthoDB" id="4930678at2"/>
<evidence type="ECO:0000313" key="1">
    <source>
        <dbReference type="EMBL" id="TFD80598.1"/>
    </source>
</evidence>
<keyword evidence="2" id="KW-1185">Reference proteome</keyword>
<dbReference type="AlphaFoldDB" id="A0A4Y8KPR5"/>
<dbReference type="RefSeq" id="WP_134172982.1">
    <property type="nucleotide sequence ID" value="NZ_SODI01000001.1"/>
</dbReference>
<sequence>MAQRRVGAGESQRIAAQRSLEDGLALLKHTTYGERLAGCTDRAAAERGIRSTVLWQLRVLAGWIPGTGTRLARAAAGGYERDNIVALARSLEDTQPPPEFFDLGALATSWPRLRDAQSAAELGEALHTSPWGDAGSGDTTARRDILTVVWLGRLAAVAEAARPWAEAASGLMAARMLLVDRSVPSARFREVAHPLLGRAWEGAGSLDELRSALPKAASDALRDADGPKDLWLSEARLRATVETDGFRLLRGAMPGPTIVLGGIAVLAMDAWRVRAALSAADSGTGTSEVLDAVA</sequence>
<protein>
    <recommendedName>
        <fullName evidence="3">V-type ATPase subunit</fullName>
    </recommendedName>
</protein>
<evidence type="ECO:0008006" key="3">
    <source>
        <dbReference type="Google" id="ProtNLM"/>
    </source>
</evidence>
<gene>
    <name evidence="1" type="ORF">E3T53_04615</name>
</gene>
<dbReference type="Proteomes" id="UP000298218">
    <property type="component" value="Unassembled WGS sequence"/>
</dbReference>